<evidence type="ECO:0000256" key="1">
    <source>
        <dbReference type="ARBA" id="ARBA00022574"/>
    </source>
</evidence>
<keyword evidence="5" id="KW-1185">Reference proteome</keyword>
<gene>
    <name evidence="4" type="ORF">BJ983_000605</name>
</gene>
<evidence type="ECO:0000313" key="4">
    <source>
        <dbReference type="EMBL" id="NYD34503.1"/>
    </source>
</evidence>
<feature type="repeat" description="WD" evidence="3">
    <location>
        <begin position="85"/>
        <end position="119"/>
    </location>
</feature>
<feature type="repeat" description="WD" evidence="3">
    <location>
        <begin position="206"/>
        <end position="247"/>
    </location>
</feature>
<dbReference type="SUPFAM" id="SSF50998">
    <property type="entry name" value="Quinoprotein alcohol dehydrogenase-like"/>
    <property type="match status" value="1"/>
</dbReference>
<reference evidence="4 5" key="1">
    <citation type="submission" date="2020-07" db="EMBL/GenBank/DDBJ databases">
        <title>Sequencing the genomes of 1000 actinobacteria strains.</title>
        <authorList>
            <person name="Klenk H.-P."/>
        </authorList>
    </citation>
    <scope>NUCLEOTIDE SEQUENCE [LARGE SCALE GENOMIC DNA]</scope>
    <source>
        <strain evidence="4 5">DSM 45772</strain>
    </source>
</reference>
<dbReference type="InterPro" id="IPR019775">
    <property type="entry name" value="WD40_repeat_CS"/>
</dbReference>
<dbReference type="PANTHER" id="PTHR22847:SF637">
    <property type="entry name" value="WD REPEAT DOMAIN 5B"/>
    <property type="match status" value="1"/>
</dbReference>
<dbReference type="InterPro" id="IPR036322">
    <property type="entry name" value="WD40_repeat_dom_sf"/>
</dbReference>
<feature type="repeat" description="WD" evidence="3">
    <location>
        <begin position="3"/>
        <end position="43"/>
    </location>
</feature>
<keyword evidence="1 3" id="KW-0853">WD repeat</keyword>
<evidence type="ECO:0000256" key="3">
    <source>
        <dbReference type="PROSITE-ProRule" id="PRU00221"/>
    </source>
</evidence>
<sequence>MSSSGHNGPISGIATDRQHRVLTAGYDNRLILWDRATRRPVARAWHDHLVNSCSFSPDGRHVVSSSSDHTARVWSLPDLRLVAVLGGHGDDVETAAFSPDGRRVATASRDHHARIFDLDGRLLTVVAGHEADVLSVVWDPSGERLITSSDDGTIRTWSADDGRALGVVDMAGVETDTIAVSHDGTIYAGDDDGRLTTIDGTDRSSVAAHDAGVKRLVLDDVEPLLVSLSYDRTMRLWDVSGARPTLRVTADLPADVWPRSCAFVDSTTLVFATFGDSYRTYDVSAGAWLDEHVGPTSGVNAVVDTGDRVLCVGDEGRVSDAEDGSTVATTGSLANFLTPLGTLVLTGGQLGLVADALTGRPLHQHRSPLNCGVRFERGGVEHALVGTYTGEGLVFRVGHDREPALEFVAEIRLHDNAVKSVALSGNLIFSVAADAGATWLDTETLEVIRTVPDGHDKIANGCAGLGTEGRFVSVSRDLALREWEIGRCVRRTPTPHDHSVKCVAASSDGRLVATASYNGHAAVYDRVLDRWTVSTRLSMTGVSSLTYSERRGEFLAGCYDGTVHRLPVQDGAASDRTSVLAGALGVVR</sequence>
<dbReference type="Proteomes" id="UP000535890">
    <property type="component" value="Unassembled WGS sequence"/>
</dbReference>
<proteinExistence type="predicted"/>
<dbReference type="RefSeq" id="WP_179792445.1">
    <property type="nucleotide sequence ID" value="NZ_BAABHP010000018.1"/>
</dbReference>
<organism evidence="4 5">
    <name type="scientific">Actinomycetospora corticicola</name>
    <dbReference type="NCBI Taxonomy" id="663602"/>
    <lineage>
        <taxon>Bacteria</taxon>
        <taxon>Bacillati</taxon>
        <taxon>Actinomycetota</taxon>
        <taxon>Actinomycetes</taxon>
        <taxon>Pseudonocardiales</taxon>
        <taxon>Pseudonocardiaceae</taxon>
        <taxon>Actinomycetospora</taxon>
    </lineage>
</organism>
<dbReference type="PANTHER" id="PTHR22847">
    <property type="entry name" value="WD40 REPEAT PROTEIN"/>
    <property type="match status" value="1"/>
</dbReference>
<feature type="repeat" description="WD" evidence="3">
    <location>
        <begin position="43"/>
        <end position="84"/>
    </location>
</feature>
<dbReference type="PROSITE" id="PS00678">
    <property type="entry name" value="WD_REPEATS_1"/>
    <property type="match status" value="1"/>
</dbReference>
<dbReference type="Gene3D" id="2.130.10.10">
    <property type="entry name" value="YVTN repeat-like/Quinoprotein amine dehydrogenase"/>
    <property type="match status" value="3"/>
</dbReference>
<evidence type="ECO:0000313" key="5">
    <source>
        <dbReference type="Proteomes" id="UP000535890"/>
    </source>
</evidence>
<dbReference type="SUPFAM" id="SSF50978">
    <property type="entry name" value="WD40 repeat-like"/>
    <property type="match status" value="1"/>
</dbReference>
<dbReference type="EMBL" id="JACCBN010000001">
    <property type="protein sequence ID" value="NYD34503.1"/>
    <property type="molecule type" value="Genomic_DNA"/>
</dbReference>
<dbReference type="PROSITE" id="PS50082">
    <property type="entry name" value="WD_REPEATS_2"/>
    <property type="match status" value="5"/>
</dbReference>
<dbReference type="InterPro" id="IPR015943">
    <property type="entry name" value="WD40/YVTN_repeat-like_dom_sf"/>
</dbReference>
<dbReference type="PRINTS" id="PR00320">
    <property type="entry name" value="GPROTEINBRPT"/>
</dbReference>
<dbReference type="AlphaFoldDB" id="A0A7Y9DS72"/>
<dbReference type="InterPro" id="IPR020472">
    <property type="entry name" value="WD40_PAC1"/>
</dbReference>
<comment type="caution">
    <text evidence="4">The sequence shown here is derived from an EMBL/GenBank/DDBJ whole genome shotgun (WGS) entry which is preliminary data.</text>
</comment>
<accession>A0A7Y9DS72</accession>
<dbReference type="InterPro" id="IPR011047">
    <property type="entry name" value="Quinoprotein_ADH-like_sf"/>
</dbReference>
<evidence type="ECO:0000256" key="2">
    <source>
        <dbReference type="ARBA" id="ARBA00022737"/>
    </source>
</evidence>
<dbReference type="InterPro" id="IPR001680">
    <property type="entry name" value="WD40_rpt"/>
</dbReference>
<dbReference type="CDD" id="cd00200">
    <property type="entry name" value="WD40"/>
    <property type="match status" value="1"/>
</dbReference>
<dbReference type="SMART" id="SM00320">
    <property type="entry name" value="WD40"/>
    <property type="match status" value="9"/>
</dbReference>
<dbReference type="Pfam" id="PF00400">
    <property type="entry name" value="WD40"/>
    <property type="match status" value="6"/>
</dbReference>
<keyword evidence="2" id="KW-0677">Repeat</keyword>
<name>A0A7Y9DS72_9PSEU</name>
<feature type="repeat" description="WD" evidence="3">
    <location>
        <begin position="126"/>
        <end position="167"/>
    </location>
</feature>
<protein>
    <submittedName>
        <fullName evidence="4">WD40 repeat protein</fullName>
    </submittedName>
</protein>
<dbReference type="PROSITE" id="PS50294">
    <property type="entry name" value="WD_REPEATS_REGION"/>
    <property type="match status" value="4"/>
</dbReference>